<feature type="region of interest" description="Disordered" evidence="1">
    <location>
        <begin position="1"/>
        <end position="35"/>
    </location>
</feature>
<evidence type="ECO:0000256" key="1">
    <source>
        <dbReference type="SAM" id="MobiDB-lite"/>
    </source>
</evidence>
<proteinExistence type="predicted"/>
<dbReference type="CTD" id="109310422"/>
<dbReference type="KEGG" id="pvp:105305729"/>
<dbReference type="PANTHER" id="PTHR37867">
    <property type="entry name" value="CHROMOSOME 16 OPEN READING FRAME 86"/>
    <property type="match status" value="1"/>
</dbReference>
<organism evidence="2 3">
    <name type="scientific">Pteropus vampyrus</name>
    <name type="common">Large flying fox</name>
    <dbReference type="NCBI Taxonomy" id="132908"/>
    <lineage>
        <taxon>Eukaryota</taxon>
        <taxon>Metazoa</taxon>
        <taxon>Chordata</taxon>
        <taxon>Craniata</taxon>
        <taxon>Vertebrata</taxon>
        <taxon>Euteleostomi</taxon>
        <taxon>Mammalia</taxon>
        <taxon>Eutheria</taxon>
        <taxon>Laurasiatheria</taxon>
        <taxon>Chiroptera</taxon>
        <taxon>Yinpterochiroptera</taxon>
        <taxon>Pteropodoidea</taxon>
        <taxon>Pteropodidae</taxon>
        <taxon>Pteropodinae</taxon>
        <taxon>Pteropus</taxon>
    </lineage>
</organism>
<dbReference type="InterPro" id="IPR031516">
    <property type="entry name" value="DUF4691"/>
</dbReference>
<evidence type="ECO:0000313" key="2">
    <source>
        <dbReference type="Proteomes" id="UP000515202"/>
    </source>
</evidence>
<evidence type="ECO:0000313" key="3">
    <source>
        <dbReference type="RefSeq" id="XP_011378796.1"/>
    </source>
</evidence>
<feature type="compositionally biased region" description="Basic and acidic residues" evidence="1">
    <location>
        <begin position="79"/>
        <end position="95"/>
    </location>
</feature>
<reference evidence="3" key="1">
    <citation type="submission" date="2025-08" db="UniProtKB">
        <authorList>
            <consortium name="RefSeq"/>
        </authorList>
    </citation>
    <scope>IDENTIFICATION</scope>
    <source>
        <tissue evidence="3">Kidney</tissue>
    </source>
</reference>
<keyword evidence="2" id="KW-1185">Reference proteome</keyword>
<feature type="compositionally biased region" description="Polar residues" evidence="1">
    <location>
        <begin position="148"/>
        <end position="157"/>
    </location>
</feature>
<protein>
    <submittedName>
        <fullName evidence="3">Uncharacterized protein C16orf86 homolog</fullName>
    </submittedName>
</protein>
<feature type="region of interest" description="Disordered" evidence="1">
    <location>
        <begin position="79"/>
        <end position="131"/>
    </location>
</feature>
<dbReference type="RefSeq" id="XP_011378796.1">
    <property type="nucleotide sequence ID" value="XM_011380494.2"/>
</dbReference>
<dbReference type="AlphaFoldDB" id="A0A6P3RS77"/>
<feature type="compositionally biased region" description="Basic residues" evidence="1">
    <location>
        <begin position="158"/>
        <end position="168"/>
    </location>
</feature>
<sequence length="327" mass="34998">MASAGAERRPGPQEGSAEGPAQLVEATGGCSQSSEMTCPVMGNQCLVPAHEACGIQGEDKCPVGLIAETELQEERLKLEEERLKPEVEAVEERSSRPVASIVRSSHGPKRKPVNLLSHSLPGPSHQAHPRAEAELQQGLLLQKEDLESSQSEPSPSAKQHKKAKKRKSLGAPVIPAVVSTVSTPSETLGLERKAQRLRPLYQYINYCNPELNQAGEENREAEAEVEPEWELTLVPEEAGVEQLSNLLPVAGELGSGLTLPSPNMFVPSTHAMVPQGEEAGEEPRGLSSLGISGCLKAEVDKSTQVDIDKMLSVCAAPLVPPLSPQYK</sequence>
<dbReference type="Proteomes" id="UP000515202">
    <property type="component" value="Unplaced"/>
</dbReference>
<name>A0A6P3RS77_PTEVA</name>
<dbReference type="PANTHER" id="PTHR37867:SF1">
    <property type="entry name" value="CHROMOSOME 16 OPEN READING FRAME 86"/>
    <property type="match status" value="1"/>
</dbReference>
<dbReference type="Pfam" id="PF15762">
    <property type="entry name" value="DUF4691"/>
    <property type="match status" value="1"/>
</dbReference>
<feature type="compositionally biased region" description="Basic and acidic residues" evidence="1">
    <location>
        <begin position="1"/>
        <end position="11"/>
    </location>
</feature>
<dbReference type="GeneID" id="105305729"/>
<dbReference type="OrthoDB" id="9389802at2759"/>
<gene>
    <name evidence="3" type="primary">CUNH16orf86</name>
</gene>
<feature type="region of interest" description="Disordered" evidence="1">
    <location>
        <begin position="145"/>
        <end position="169"/>
    </location>
</feature>
<accession>A0A6P3RS77</accession>